<organism evidence="6 7">
    <name type="scientific">Clostridium thermobutyricum DSM 4928</name>
    <dbReference type="NCBI Taxonomy" id="1121339"/>
    <lineage>
        <taxon>Bacteria</taxon>
        <taxon>Bacillati</taxon>
        <taxon>Bacillota</taxon>
        <taxon>Clostridia</taxon>
        <taxon>Eubacteriales</taxon>
        <taxon>Clostridiaceae</taxon>
        <taxon>Clostridium</taxon>
    </lineage>
</organism>
<dbReference type="GO" id="GO:0008941">
    <property type="term" value="F:nitric oxide dioxygenase NAD(P)H activity"/>
    <property type="evidence" value="ECO:0007669"/>
    <property type="project" value="UniProtKB-EC"/>
</dbReference>
<keyword evidence="1" id="KW-0349">Heme</keyword>
<evidence type="ECO:0000313" key="7">
    <source>
        <dbReference type="Proteomes" id="UP000191448"/>
    </source>
</evidence>
<dbReference type="GO" id="GO:0046210">
    <property type="term" value="P:nitric oxide catabolic process"/>
    <property type="evidence" value="ECO:0007669"/>
    <property type="project" value="TreeGrafter"/>
</dbReference>
<feature type="domain" description="FAD-binding FR-type" evidence="5">
    <location>
        <begin position="16"/>
        <end position="114"/>
    </location>
</feature>
<name>A0A1V4SXA2_9CLOT</name>
<evidence type="ECO:0000259" key="5">
    <source>
        <dbReference type="PROSITE" id="PS51384"/>
    </source>
</evidence>
<dbReference type="EC" id="1.14.12.17" evidence="6"/>
<dbReference type="GO" id="GO:0046872">
    <property type="term" value="F:metal ion binding"/>
    <property type="evidence" value="ECO:0007669"/>
    <property type="project" value="UniProtKB-KW"/>
</dbReference>
<dbReference type="InterPro" id="IPR017938">
    <property type="entry name" value="Riboflavin_synthase-like_b-brl"/>
</dbReference>
<evidence type="ECO:0000256" key="4">
    <source>
        <dbReference type="ARBA" id="ARBA00023004"/>
    </source>
</evidence>
<evidence type="ECO:0000313" key="6">
    <source>
        <dbReference type="EMBL" id="OPX49202.1"/>
    </source>
</evidence>
<dbReference type="GO" id="GO:0005344">
    <property type="term" value="F:oxygen carrier activity"/>
    <property type="evidence" value="ECO:0007669"/>
    <property type="project" value="UniProtKB-KW"/>
</dbReference>
<dbReference type="EMBL" id="LTAY01000026">
    <property type="protein sequence ID" value="OPX49202.1"/>
    <property type="molecule type" value="Genomic_DNA"/>
</dbReference>
<dbReference type="Proteomes" id="UP000191448">
    <property type="component" value="Unassembled WGS sequence"/>
</dbReference>
<dbReference type="InterPro" id="IPR008333">
    <property type="entry name" value="Cbr1-like_FAD-bd_dom"/>
</dbReference>
<gene>
    <name evidence="6" type="primary">hmp_2</name>
    <name evidence="6" type="ORF">CLTHE_09570</name>
</gene>
<comment type="caution">
    <text evidence="6">The sequence shown here is derived from an EMBL/GenBank/DDBJ whole genome shotgun (WGS) entry which is preliminary data.</text>
</comment>
<dbReference type="GO" id="GO:0071949">
    <property type="term" value="F:FAD binding"/>
    <property type="evidence" value="ECO:0007669"/>
    <property type="project" value="TreeGrafter"/>
</dbReference>
<reference evidence="6 7" key="1">
    <citation type="submission" date="2016-02" db="EMBL/GenBank/DDBJ databases">
        <title>Genome sequence of Clostridium thermobutyricum DSM 4928.</title>
        <authorList>
            <person name="Poehlein A."/>
            <person name="Daniel R."/>
        </authorList>
    </citation>
    <scope>NUCLEOTIDE SEQUENCE [LARGE SCALE GENOMIC DNA]</scope>
    <source>
        <strain evidence="6 7">DSM 4928</strain>
    </source>
</reference>
<dbReference type="AlphaFoldDB" id="A0A1V4SXA2"/>
<evidence type="ECO:0000256" key="1">
    <source>
        <dbReference type="ARBA" id="ARBA00022617"/>
    </source>
</evidence>
<sequence>MKNKIQINDLPTYYWKGFKDFVVYKKDYESDSVVSIYIKPKDGSKITLPKPGQFVGIRFNNLIRLYNISCIPNTDFYRLTIDLIENGKMSNYISNTIQIGDTIECTVPKGKVLM</sequence>
<dbReference type="Gene3D" id="2.40.30.10">
    <property type="entry name" value="Translation factors"/>
    <property type="match status" value="1"/>
</dbReference>
<dbReference type="PROSITE" id="PS51384">
    <property type="entry name" value="FAD_FR"/>
    <property type="match status" value="1"/>
</dbReference>
<keyword evidence="4" id="KW-0408">Iron</keyword>
<keyword evidence="6" id="KW-0560">Oxidoreductase</keyword>
<evidence type="ECO:0000256" key="3">
    <source>
        <dbReference type="ARBA" id="ARBA00022723"/>
    </source>
</evidence>
<evidence type="ECO:0000256" key="2">
    <source>
        <dbReference type="ARBA" id="ARBA00022621"/>
    </source>
</evidence>
<dbReference type="PANTHER" id="PTHR43396">
    <property type="entry name" value="FLAVOHEMOPROTEIN"/>
    <property type="match status" value="1"/>
</dbReference>
<dbReference type="InterPro" id="IPR017927">
    <property type="entry name" value="FAD-bd_FR_type"/>
</dbReference>
<accession>A0A1V4SXA2</accession>
<dbReference type="Pfam" id="PF00970">
    <property type="entry name" value="FAD_binding_6"/>
    <property type="match status" value="1"/>
</dbReference>
<keyword evidence="2" id="KW-0813">Transport</keyword>
<keyword evidence="2" id="KW-0561">Oxygen transport</keyword>
<dbReference type="PANTHER" id="PTHR43396:SF3">
    <property type="entry name" value="FLAVOHEMOPROTEIN"/>
    <property type="match status" value="1"/>
</dbReference>
<proteinExistence type="predicted"/>
<dbReference type="GO" id="GO:0071500">
    <property type="term" value="P:cellular response to nitrosative stress"/>
    <property type="evidence" value="ECO:0007669"/>
    <property type="project" value="TreeGrafter"/>
</dbReference>
<keyword evidence="3" id="KW-0479">Metal-binding</keyword>
<dbReference type="SUPFAM" id="SSF63380">
    <property type="entry name" value="Riboflavin synthase domain-like"/>
    <property type="match status" value="1"/>
</dbReference>
<protein>
    <submittedName>
        <fullName evidence="6">Flavohemoprotein</fullName>
        <ecNumber evidence="6">1.14.12.17</ecNumber>
    </submittedName>
</protein>